<reference evidence="2 3" key="1">
    <citation type="journal article" date="2016" name="Genome Announc.">
        <title>Draft Genome Sequences of Five Rapidly Growing Mycobacterium Species, M. thermoresistibile, M. fortuitum subsp. acetamidolyticum, M. canariasense, M. brisbanense, and M. novocastrense.</title>
        <authorList>
            <person name="Katahira K."/>
            <person name="Ogura Y."/>
            <person name="Gotoh Y."/>
            <person name="Hayashi T."/>
        </authorList>
    </citation>
    <scope>NUCLEOTIDE SEQUENCE [LARGE SCALE GENOMIC DNA]</scope>
    <source>
        <strain evidence="2 3">JCM6368</strain>
    </source>
</reference>
<keyword evidence="2" id="KW-0067">ATP-binding</keyword>
<sequence>MELEQATRQTRIDPRLKAAGWAVTPFDPAMPKAIPSQKAVEEWPTTAGPADYALCDENSVRAVVEAKKQSTGAQGILPQAERYSRAIRVDIAWRGEYGVPFLYATNGEETWFHDVRLPQNRSRKVATFHTPNALRELLERDSDAEFAKLRTIPLNSYLRTYQVEANTAIEQTVADGKRKMLVTMATGTGKTLMTVNEIYRLMKSGVARRVLFLVDRRALAAQTVRAFASFEAEPGLKFDKLYPVYSQRFQQSDFDKDEKFDPNVMPNSLLTNPKLGDAFVYVSTIQRMSINLFGRDAGIRFGEGDGGDVDAKKLDIPIHAFDLIVADECHRGYSAKELSVWRDTLDWFDAIKVGLTATPAAHTMAYFENLVYRYDYERAVRERHLVDYDVVRVRSDVRMNGVFLRKGEQVDQVDPDSGARQLDLLEDERAYDASKVEREITAPDSNRKVLAEVKKYADAHEAETGRFPKTLIFAANDLPHVSHADQLVELAKDVFGQGESFAGKITGRVDRPLQKIREFRNRPNPKIVVTVDLLTTGVDIPDLEFLVFLRPVKSRILFEQMLGRGTRRSPDLVPAKTHFTVFDCFDGTLLEYFRSTTGMTIEPPEGDSKAIAQIVEDIWQNRDRDYNTKRLVKRLQRIDKNMSGEARELFARFIPDGDMGHFAEVLPAKLRSDFVGTMKIIRDPDFLTLCVEYPRARTHFVVASDVIDTVESEILIKAGIGKEYKPEDYLQLFVRFVEEHEREIEAVQILLGRPNDWSPEALRELRDVLSQAPEHFTDDNLQRAFKATHHKALVDIISMVKRAAIEEAPLLTAEERVNAALAKVAADRKLTDAQEKWLEYIRQHLVQNLSIEREDFDVIPILFDRGGWGRANRVFDGQLDELIKELNKELVAA</sequence>
<dbReference type="InterPro" id="IPR013670">
    <property type="entry name" value="EcoEI_R_C_dom"/>
</dbReference>
<dbReference type="SMART" id="SM00487">
    <property type="entry name" value="DEXDc"/>
    <property type="match status" value="1"/>
</dbReference>
<evidence type="ECO:0000313" key="2">
    <source>
        <dbReference type="EMBL" id="GAT02587.1"/>
    </source>
</evidence>
<dbReference type="AlphaFoldDB" id="A0A100WQR7"/>
<dbReference type="InterPro" id="IPR027417">
    <property type="entry name" value="P-loop_NTPase"/>
</dbReference>
<proteinExistence type="predicted"/>
<dbReference type="CDD" id="cd18799">
    <property type="entry name" value="SF2_C_EcoAI-like"/>
    <property type="match status" value="1"/>
</dbReference>
<dbReference type="GO" id="GO:0005524">
    <property type="term" value="F:ATP binding"/>
    <property type="evidence" value="ECO:0007669"/>
    <property type="project" value="InterPro"/>
</dbReference>
<dbReference type="Gene3D" id="3.40.50.300">
    <property type="entry name" value="P-loop containing nucleotide triphosphate hydrolases"/>
    <property type="match status" value="2"/>
</dbReference>
<dbReference type="GO" id="GO:0004386">
    <property type="term" value="F:helicase activity"/>
    <property type="evidence" value="ECO:0007669"/>
    <property type="project" value="UniProtKB-KW"/>
</dbReference>
<dbReference type="Pfam" id="PF00271">
    <property type="entry name" value="Helicase_C"/>
    <property type="match status" value="1"/>
</dbReference>
<comment type="caution">
    <text evidence="2">The sequence shown here is derived from an EMBL/GenBank/DDBJ whole genome shotgun (WGS) entry which is preliminary data.</text>
</comment>
<keyword evidence="2" id="KW-0378">Hydrolase</keyword>
<dbReference type="PANTHER" id="PTHR47396:SF1">
    <property type="entry name" value="ATP-DEPENDENT HELICASE IRC3-RELATED"/>
    <property type="match status" value="1"/>
</dbReference>
<dbReference type="GO" id="GO:0005829">
    <property type="term" value="C:cytosol"/>
    <property type="evidence" value="ECO:0007669"/>
    <property type="project" value="TreeGrafter"/>
</dbReference>
<dbReference type="InterPro" id="IPR050742">
    <property type="entry name" value="Helicase_Restrict-Modif_Enz"/>
</dbReference>
<dbReference type="SUPFAM" id="SSF52540">
    <property type="entry name" value="P-loop containing nucleoside triphosphate hydrolases"/>
    <property type="match status" value="1"/>
</dbReference>
<dbReference type="GO" id="GO:0003677">
    <property type="term" value="F:DNA binding"/>
    <property type="evidence" value="ECO:0007669"/>
    <property type="project" value="InterPro"/>
</dbReference>
<keyword evidence="2" id="KW-0547">Nucleotide-binding</keyword>
<dbReference type="REBASE" id="150864">
    <property type="entry name" value="Mfo6368ORF2700P"/>
</dbReference>
<dbReference type="EMBL" id="BCSZ01000026">
    <property type="protein sequence ID" value="GAT02587.1"/>
    <property type="molecule type" value="Genomic_DNA"/>
</dbReference>
<accession>A0A100WQR7</accession>
<name>A0A100WQR7_MYCFO</name>
<dbReference type="GO" id="GO:0016787">
    <property type="term" value="F:hydrolase activity"/>
    <property type="evidence" value="ECO:0007669"/>
    <property type="project" value="InterPro"/>
</dbReference>
<evidence type="ECO:0000259" key="1">
    <source>
        <dbReference type="PROSITE" id="PS51192"/>
    </source>
</evidence>
<dbReference type="SMART" id="SM00490">
    <property type="entry name" value="HELICc"/>
    <property type="match status" value="1"/>
</dbReference>
<dbReference type="PROSITE" id="PS51192">
    <property type="entry name" value="HELICASE_ATP_BIND_1"/>
    <property type="match status" value="1"/>
</dbReference>
<dbReference type="Pfam" id="PF04851">
    <property type="entry name" value="ResIII"/>
    <property type="match status" value="1"/>
</dbReference>
<dbReference type="Pfam" id="PF08463">
    <property type="entry name" value="EcoEI_R_C"/>
    <property type="match status" value="1"/>
</dbReference>
<dbReference type="Proteomes" id="UP000069705">
    <property type="component" value="Unassembled WGS sequence"/>
</dbReference>
<dbReference type="InterPro" id="IPR014001">
    <property type="entry name" value="Helicase_ATP-bd"/>
</dbReference>
<dbReference type="Gene3D" id="3.90.1570.30">
    <property type="match status" value="1"/>
</dbReference>
<gene>
    <name evidence="2" type="ORF">RMCFA_2699</name>
</gene>
<dbReference type="InterPro" id="IPR001650">
    <property type="entry name" value="Helicase_C-like"/>
</dbReference>
<reference evidence="3" key="2">
    <citation type="submission" date="2016-02" db="EMBL/GenBank/DDBJ databases">
        <title>Draft genome sequence of five rapidly growing Mycobacterium species.</title>
        <authorList>
            <person name="Katahira K."/>
            <person name="Gotou Y."/>
            <person name="Iida K."/>
            <person name="Ogura Y."/>
            <person name="Hayashi T."/>
        </authorList>
    </citation>
    <scope>NUCLEOTIDE SEQUENCE [LARGE SCALE GENOMIC DNA]</scope>
    <source>
        <strain evidence="3">JCM6368</strain>
    </source>
</reference>
<organism evidence="2 3">
    <name type="scientific">Mycolicibacterium fortuitum subsp. acetamidolyticum</name>
    <dbReference type="NCBI Taxonomy" id="144550"/>
    <lineage>
        <taxon>Bacteria</taxon>
        <taxon>Bacillati</taxon>
        <taxon>Actinomycetota</taxon>
        <taxon>Actinomycetes</taxon>
        <taxon>Mycobacteriales</taxon>
        <taxon>Mycobacteriaceae</taxon>
        <taxon>Mycolicibacterium</taxon>
    </lineage>
</organism>
<dbReference type="InterPro" id="IPR006935">
    <property type="entry name" value="Helicase/UvrB_N"/>
</dbReference>
<keyword evidence="2" id="KW-0347">Helicase</keyword>
<evidence type="ECO:0000313" key="3">
    <source>
        <dbReference type="Proteomes" id="UP000069705"/>
    </source>
</evidence>
<protein>
    <submittedName>
        <fullName evidence="2">Helicase, type I site-specific restriction-modification system restriction subunit</fullName>
    </submittedName>
</protein>
<feature type="domain" description="Helicase ATP-binding" evidence="1">
    <location>
        <begin position="171"/>
        <end position="377"/>
    </location>
</feature>
<dbReference type="PANTHER" id="PTHR47396">
    <property type="entry name" value="TYPE I RESTRICTION ENZYME ECOKI R PROTEIN"/>
    <property type="match status" value="1"/>
</dbReference>
<dbReference type="GO" id="GO:0006304">
    <property type="term" value="P:DNA modification"/>
    <property type="evidence" value="ECO:0007669"/>
    <property type="project" value="InterPro"/>
</dbReference>